<accession>D7LA91</accession>
<evidence type="ECO:0000313" key="2">
    <source>
        <dbReference type="EMBL" id="EFH60014.1"/>
    </source>
</evidence>
<evidence type="ECO:0000313" key="3">
    <source>
        <dbReference type="Proteomes" id="UP000008694"/>
    </source>
</evidence>
<feature type="domain" description="KIB1-4 beta-propeller" evidence="1">
    <location>
        <begin position="43"/>
        <end position="318"/>
    </location>
</feature>
<name>D7LA91_ARALL</name>
<dbReference type="STRING" id="81972.D7LA91"/>
<dbReference type="EMBL" id="GL348715">
    <property type="protein sequence ID" value="EFH60014.1"/>
    <property type="molecule type" value="Genomic_DNA"/>
</dbReference>
<dbReference type="AlphaFoldDB" id="D7LA91"/>
<dbReference type="InterPro" id="IPR005174">
    <property type="entry name" value="KIB1-4_b-propeller"/>
</dbReference>
<dbReference type="Pfam" id="PF03478">
    <property type="entry name" value="Beta-prop_KIB1-4"/>
    <property type="match status" value="1"/>
</dbReference>
<dbReference type="PANTHER" id="PTHR44259">
    <property type="entry name" value="OS07G0183000 PROTEIN-RELATED"/>
    <property type="match status" value="1"/>
</dbReference>
<dbReference type="Gramene" id="scaffold_303421.1">
    <property type="protein sequence ID" value="scaffold_303421.1"/>
    <property type="gene ID" value="scaffold_303421.1"/>
</dbReference>
<dbReference type="HOGENOM" id="CLU_019286_7_1_1"/>
<reference evidence="3" key="1">
    <citation type="journal article" date="2011" name="Nat. Genet.">
        <title>The Arabidopsis lyrata genome sequence and the basis of rapid genome size change.</title>
        <authorList>
            <person name="Hu T.T."/>
            <person name="Pattyn P."/>
            <person name="Bakker E.G."/>
            <person name="Cao J."/>
            <person name="Cheng J.-F."/>
            <person name="Clark R.M."/>
            <person name="Fahlgren N."/>
            <person name="Fawcett J.A."/>
            <person name="Grimwood J."/>
            <person name="Gundlach H."/>
            <person name="Haberer G."/>
            <person name="Hollister J.D."/>
            <person name="Ossowski S."/>
            <person name="Ottilar R.P."/>
            <person name="Salamov A.A."/>
            <person name="Schneeberger K."/>
            <person name="Spannagl M."/>
            <person name="Wang X."/>
            <person name="Yang L."/>
            <person name="Nasrallah M.E."/>
            <person name="Bergelson J."/>
            <person name="Carrington J.C."/>
            <person name="Gaut B.S."/>
            <person name="Schmutz J."/>
            <person name="Mayer K.F.X."/>
            <person name="Van de Peer Y."/>
            <person name="Grigoriev I.V."/>
            <person name="Nordborg M."/>
            <person name="Weigel D."/>
            <person name="Guo Y.-L."/>
        </authorList>
    </citation>
    <scope>NUCLEOTIDE SEQUENCE [LARGE SCALE GENOMIC DNA]</scope>
    <source>
        <strain evidence="3">cv. MN47</strain>
    </source>
</reference>
<evidence type="ECO:0000259" key="1">
    <source>
        <dbReference type="Pfam" id="PF03478"/>
    </source>
</evidence>
<proteinExistence type="predicted"/>
<gene>
    <name evidence="2" type="ORF">ARALYDRAFT_899451</name>
</gene>
<sequence>MFVAASSAISAHWKHHVKVNLSDFLEFIEMLNHSHSEENVCLLFNPEEDRIYKTESDFSKIRFLANSGKWFLVVDSGFSLCIIDVFNENRRIDLPPLEALLSSKYSLKRVRDKEFRWGLTSGSCLEMKTDNLRGLLWVDEKTEDFVVVWFFDPVGYLFFCKKGDTHYTFIPLYDDVPKLLSGFSDLVLRCYRLYIATTHRCVRVLDLSGHQGFEDVTGSNPKPMFSLRKYYASFSISTNFENRRSFRLYKKDPNADLNEYSPDLLEVDSVGDEALLLDLGIIVPANHTIGIKPNTIYFTRHDRARLRIPFDLDICVFNLATNTLKRFPQLAGLNLKDARWFLPFT</sequence>
<protein>
    <recommendedName>
        <fullName evidence="1">KIB1-4 beta-propeller domain-containing protein</fullName>
    </recommendedName>
</protein>
<organism evidence="3">
    <name type="scientific">Arabidopsis lyrata subsp. lyrata</name>
    <name type="common">Lyre-leaved rock-cress</name>
    <dbReference type="NCBI Taxonomy" id="81972"/>
    <lineage>
        <taxon>Eukaryota</taxon>
        <taxon>Viridiplantae</taxon>
        <taxon>Streptophyta</taxon>
        <taxon>Embryophyta</taxon>
        <taxon>Tracheophyta</taxon>
        <taxon>Spermatophyta</taxon>
        <taxon>Magnoliopsida</taxon>
        <taxon>eudicotyledons</taxon>
        <taxon>Gunneridae</taxon>
        <taxon>Pentapetalae</taxon>
        <taxon>rosids</taxon>
        <taxon>malvids</taxon>
        <taxon>Brassicales</taxon>
        <taxon>Brassicaceae</taxon>
        <taxon>Camelineae</taxon>
        <taxon>Arabidopsis</taxon>
    </lineage>
</organism>
<dbReference type="Proteomes" id="UP000008694">
    <property type="component" value="Unassembled WGS sequence"/>
</dbReference>
<dbReference type="PANTHER" id="PTHR44259:SF31">
    <property type="entry name" value="F-BOX FAMILY PROTEIN"/>
    <property type="match status" value="1"/>
</dbReference>
<dbReference type="InterPro" id="IPR050942">
    <property type="entry name" value="F-box_BR-signaling"/>
</dbReference>
<keyword evidence="3" id="KW-1185">Reference proteome</keyword>